<dbReference type="AlphaFoldDB" id="Q4JMY0"/>
<dbReference type="SUPFAM" id="SSF52821">
    <property type="entry name" value="Rhodanese/Cell cycle control phosphatase"/>
    <property type="match status" value="1"/>
</dbReference>
<keyword evidence="1" id="KW-1133">Transmembrane helix</keyword>
<evidence type="ECO:0000256" key="1">
    <source>
        <dbReference type="SAM" id="Phobius"/>
    </source>
</evidence>
<keyword evidence="1" id="KW-0812">Transmembrane</keyword>
<evidence type="ECO:0000313" key="3">
    <source>
        <dbReference type="EMBL" id="AAY90017.1"/>
    </source>
</evidence>
<dbReference type="SMART" id="SM00450">
    <property type="entry name" value="RHOD"/>
    <property type="match status" value="1"/>
</dbReference>
<dbReference type="Pfam" id="PF00581">
    <property type="entry name" value="Rhodanese"/>
    <property type="match status" value="1"/>
</dbReference>
<organism evidence="3">
    <name type="scientific">uncultured bacterium BAC13K9BAC</name>
    <dbReference type="NCBI Taxonomy" id="332979"/>
    <lineage>
        <taxon>Bacteria</taxon>
        <taxon>environmental samples</taxon>
    </lineage>
</organism>
<protein>
    <submittedName>
        <fullName evidence="3">Predicted secreted protein STY4092</fullName>
    </submittedName>
</protein>
<dbReference type="InterPro" id="IPR050229">
    <property type="entry name" value="GlpE_sulfurtransferase"/>
</dbReference>
<dbReference type="InterPro" id="IPR001763">
    <property type="entry name" value="Rhodanese-like_dom"/>
</dbReference>
<feature type="transmembrane region" description="Helical" evidence="1">
    <location>
        <begin position="12"/>
        <end position="30"/>
    </location>
</feature>
<proteinExistence type="predicted"/>
<evidence type="ECO:0000259" key="2">
    <source>
        <dbReference type="PROSITE" id="PS50206"/>
    </source>
</evidence>
<keyword evidence="1" id="KW-0472">Membrane</keyword>
<dbReference type="EMBL" id="DQ068067">
    <property type="protein sequence ID" value="AAY90017.1"/>
    <property type="molecule type" value="Genomic_DNA"/>
</dbReference>
<dbReference type="PROSITE" id="PS50206">
    <property type="entry name" value="RHODANESE_3"/>
    <property type="match status" value="1"/>
</dbReference>
<sequence length="135" mass="15525">MGNSMEFISNHPVLSVALFIFIYLIISYEVKNFTKKYKSINCNDLVQKINEESIIILDTRERADFKKGHISHATNYEISQNKKLEYTEVVVYDKDEMASANSAEKISKNNNTKVIYLEGGIQSWIENNLPLVEKA</sequence>
<name>Q4JMY0_9BACT</name>
<dbReference type="CDD" id="cd00158">
    <property type="entry name" value="RHOD"/>
    <property type="match status" value="1"/>
</dbReference>
<dbReference type="InterPro" id="IPR036873">
    <property type="entry name" value="Rhodanese-like_dom_sf"/>
</dbReference>
<dbReference type="PANTHER" id="PTHR43031">
    <property type="entry name" value="FAD-DEPENDENT OXIDOREDUCTASE"/>
    <property type="match status" value="1"/>
</dbReference>
<feature type="domain" description="Rhodanese" evidence="2">
    <location>
        <begin position="50"/>
        <end position="133"/>
    </location>
</feature>
<accession>Q4JMY0</accession>
<reference evidence="3" key="1">
    <citation type="journal article" date="2005" name="PLoS Biol.">
        <title>New insights into metabolic properties of marine bacteria encoding proteorhodopsins.</title>
        <authorList>
            <person name="Sabehi G."/>
            <person name="Loy A."/>
            <person name="Jung K.H."/>
            <person name="Partha R."/>
            <person name="Spudich J.L."/>
            <person name="Isaacson T."/>
            <person name="Hirschberg J."/>
            <person name="Wagner M."/>
            <person name="Beja O."/>
        </authorList>
    </citation>
    <scope>NUCLEOTIDE SEQUENCE</scope>
</reference>
<dbReference type="Gene3D" id="3.40.250.10">
    <property type="entry name" value="Rhodanese-like domain"/>
    <property type="match status" value="1"/>
</dbReference>
<dbReference type="PANTHER" id="PTHR43031:SF18">
    <property type="entry name" value="RHODANESE-RELATED SULFURTRANSFERASES"/>
    <property type="match status" value="1"/>
</dbReference>